<keyword evidence="10" id="KW-0206">Cytoskeleton</keyword>
<keyword evidence="9 12" id="KW-0009">Actin-binding</keyword>
<dbReference type="SMART" id="SM00392">
    <property type="entry name" value="PROF"/>
    <property type="match status" value="1"/>
</dbReference>
<dbReference type="SUPFAM" id="SSF55770">
    <property type="entry name" value="Profilin (actin-binding protein)"/>
    <property type="match status" value="1"/>
</dbReference>
<dbReference type="KEGG" id="nve:5512673"/>
<dbReference type="InterPro" id="IPR005455">
    <property type="entry name" value="PFN_euk"/>
</dbReference>
<comment type="similarity">
    <text evidence="2 12">Belongs to the profilin family.</text>
</comment>
<comment type="function">
    <text evidence="11">Involved in male fertility. Required for manchette development and acrosome biogenesis during spermiogenesis. Binds in vitro to phospholipids, including phosphatidylinositol 3-phosphate (PtdIns(3)P), phosphatidylinositol 4,5-bisphosphate (PtdIns(4,5)P2), phosphatidylinositol 4-phosphate (PtdIns(4)P) and phosphatidic acid (PA). Contrary to other profilin family members, does not bind to actin in vitro.</text>
</comment>
<evidence type="ECO:0000256" key="10">
    <source>
        <dbReference type="ARBA" id="ARBA00023212"/>
    </source>
</evidence>
<dbReference type="FunFam" id="3.30.450.30:FF:000007">
    <property type="entry name" value="Profilin"/>
    <property type="match status" value="1"/>
</dbReference>
<dbReference type="GO" id="GO:0008289">
    <property type="term" value="F:lipid binding"/>
    <property type="evidence" value="ECO:0007669"/>
    <property type="project" value="UniProtKB-KW"/>
</dbReference>
<dbReference type="OMA" id="GFCYAAI"/>
<evidence type="ECO:0000256" key="6">
    <source>
        <dbReference type="ARBA" id="ARBA00022782"/>
    </source>
</evidence>
<dbReference type="PANTHER" id="PTHR11604">
    <property type="entry name" value="PROFILIN"/>
    <property type="match status" value="1"/>
</dbReference>
<keyword evidence="14" id="KW-1185">Reference proteome</keyword>
<dbReference type="GO" id="GO:0030154">
    <property type="term" value="P:cell differentiation"/>
    <property type="evidence" value="ECO:0007669"/>
    <property type="project" value="UniProtKB-KW"/>
</dbReference>
<keyword evidence="4" id="KW-0217">Developmental protein</keyword>
<gene>
    <name evidence="13" type="ORF">NEMVEDRAFT_v1g207221</name>
</gene>
<evidence type="ECO:0000313" key="14">
    <source>
        <dbReference type="Proteomes" id="UP000001593"/>
    </source>
</evidence>
<accession>A7S5R6</accession>
<dbReference type="GO" id="GO:0007283">
    <property type="term" value="P:spermatogenesis"/>
    <property type="evidence" value="ECO:0007669"/>
    <property type="project" value="UniProtKB-KW"/>
</dbReference>
<keyword evidence="7" id="KW-0744">Spermatogenesis</keyword>
<evidence type="ECO:0000256" key="12">
    <source>
        <dbReference type="RuleBase" id="RU003909"/>
    </source>
</evidence>
<sequence length="128" mass="13809">MSWQQFVDESLLGTSQVAKASIHGLNGERYASSSGFVVLPSEAQVLIAAITKDPSPTYYKGVCLNRTKYFVIRVDPGHSLYCRKGNEGAVAVLTSQCLLIGAYSEGMTPGCCSAVTEKLADYFRVNGF</sequence>
<comment type="subunit">
    <text evidence="3">Occurs in many kinds of cells as a complex with monomeric actin in a 1:1 ratio.</text>
</comment>
<evidence type="ECO:0000256" key="4">
    <source>
        <dbReference type="ARBA" id="ARBA00022473"/>
    </source>
</evidence>
<organism evidence="13 14">
    <name type="scientific">Nematostella vectensis</name>
    <name type="common">Starlet sea anemone</name>
    <dbReference type="NCBI Taxonomy" id="45351"/>
    <lineage>
        <taxon>Eukaryota</taxon>
        <taxon>Metazoa</taxon>
        <taxon>Cnidaria</taxon>
        <taxon>Anthozoa</taxon>
        <taxon>Hexacorallia</taxon>
        <taxon>Actiniaria</taxon>
        <taxon>Edwardsiidae</taxon>
        <taxon>Nematostella</taxon>
    </lineage>
</organism>
<dbReference type="AlphaFoldDB" id="A7S5R6"/>
<evidence type="ECO:0000313" key="13">
    <source>
        <dbReference type="EMBL" id="EDO40921.1"/>
    </source>
</evidence>
<dbReference type="GO" id="GO:0005938">
    <property type="term" value="C:cell cortex"/>
    <property type="evidence" value="ECO:0000318"/>
    <property type="project" value="GO_Central"/>
</dbReference>
<dbReference type="GO" id="GO:0005856">
    <property type="term" value="C:cytoskeleton"/>
    <property type="evidence" value="ECO:0007669"/>
    <property type="project" value="UniProtKB-SubCell"/>
</dbReference>
<dbReference type="PhylomeDB" id="A7S5R6"/>
<evidence type="ECO:0000256" key="3">
    <source>
        <dbReference type="ARBA" id="ARBA00011583"/>
    </source>
</evidence>
<evidence type="ECO:0000256" key="8">
    <source>
        <dbReference type="ARBA" id="ARBA00023121"/>
    </source>
</evidence>
<name>A7S5R6_NEMVE</name>
<reference evidence="13 14" key="1">
    <citation type="journal article" date="2007" name="Science">
        <title>Sea anemone genome reveals ancestral eumetazoan gene repertoire and genomic organization.</title>
        <authorList>
            <person name="Putnam N.H."/>
            <person name="Srivastava M."/>
            <person name="Hellsten U."/>
            <person name="Dirks B."/>
            <person name="Chapman J."/>
            <person name="Salamov A."/>
            <person name="Terry A."/>
            <person name="Shapiro H."/>
            <person name="Lindquist E."/>
            <person name="Kapitonov V.V."/>
            <person name="Jurka J."/>
            <person name="Genikhovich G."/>
            <person name="Grigoriev I.V."/>
            <person name="Lucas S.M."/>
            <person name="Steele R.E."/>
            <person name="Finnerty J.R."/>
            <person name="Technau U."/>
            <person name="Martindale M.Q."/>
            <person name="Rokhsar D.S."/>
        </authorList>
    </citation>
    <scope>NUCLEOTIDE SEQUENCE [LARGE SCALE GENOMIC DNA]</scope>
    <source>
        <strain evidence="14">CH2 X CH6</strain>
    </source>
</reference>
<evidence type="ECO:0000256" key="11">
    <source>
        <dbReference type="ARBA" id="ARBA00059169"/>
    </source>
</evidence>
<dbReference type="OrthoDB" id="421374at2759"/>
<dbReference type="Proteomes" id="UP000001593">
    <property type="component" value="Unassembled WGS sequence"/>
</dbReference>
<dbReference type="STRING" id="45351.A7S5R6"/>
<dbReference type="InterPro" id="IPR036140">
    <property type="entry name" value="PFN_sf"/>
</dbReference>
<dbReference type="InParanoid" id="A7S5R6"/>
<dbReference type="EMBL" id="DS469584">
    <property type="protein sequence ID" value="EDO40921.1"/>
    <property type="molecule type" value="Genomic_DNA"/>
</dbReference>
<dbReference type="Pfam" id="PF00235">
    <property type="entry name" value="Profilin"/>
    <property type="match status" value="1"/>
</dbReference>
<evidence type="ECO:0000256" key="2">
    <source>
        <dbReference type="ARBA" id="ARBA00010058"/>
    </source>
</evidence>
<dbReference type="Gene3D" id="3.30.450.30">
    <property type="entry name" value="Dynein light chain 2a, cytoplasmic"/>
    <property type="match status" value="1"/>
</dbReference>
<keyword evidence="8" id="KW-0446">Lipid-binding</keyword>
<dbReference type="PANTHER" id="PTHR11604:SF0">
    <property type="entry name" value="PROFILIN"/>
    <property type="match status" value="1"/>
</dbReference>
<evidence type="ECO:0000256" key="5">
    <source>
        <dbReference type="ARBA" id="ARBA00022490"/>
    </source>
</evidence>
<proteinExistence type="inferred from homology"/>
<evidence type="ECO:0000256" key="1">
    <source>
        <dbReference type="ARBA" id="ARBA00004245"/>
    </source>
</evidence>
<comment type="subcellular location">
    <subcellularLocation>
        <location evidence="1">Cytoplasm</location>
        <location evidence="1">Cytoskeleton</location>
    </subcellularLocation>
</comment>
<keyword evidence="5" id="KW-0963">Cytoplasm</keyword>
<dbReference type="InterPro" id="IPR048278">
    <property type="entry name" value="PFN"/>
</dbReference>
<dbReference type="eggNOG" id="KOG1755">
    <property type="taxonomic scope" value="Eukaryota"/>
</dbReference>
<dbReference type="HOGENOM" id="CLU_120772_1_1_1"/>
<evidence type="ECO:0000256" key="7">
    <source>
        <dbReference type="ARBA" id="ARBA00022871"/>
    </source>
</evidence>
<protein>
    <recommendedName>
        <fullName evidence="12">Profilin</fullName>
    </recommendedName>
</protein>
<dbReference type="GO" id="GO:0003785">
    <property type="term" value="F:actin monomer binding"/>
    <property type="evidence" value="ECO:0000318"/>
    <property type="project" value="GO_Central"/>
</dbReference>
<dbReference type="CDD" id="cd00148">
    <property type="entry name" value="PROF"/>
    <property type="match status" value="1"/>
</dbReference>
<dbReference type="PRINTS" id="PR01640">
    <property type="entry name" value="PROFILINPLNT"/>
</dbReference>
<evidence type="ECO:0000256" key="9">
    <source>
        <dbReference type="ARBA" id="ARBA00023203"/>
    </source>
</evidence>
<keyword evidence="6" id="KW-0221">Differentiation</keyword>